<evidence type="ECO:0000259" key="1">
    <source>
        <dbReference type="PROSITE" id="PS50011"/>
    </source>
</evidence>
<dbReference type="GO" id="GO:0005737">
    <property type="term" value="C:cytoplasm"/>
    <property type="evidence" value="ECO:0007669"/>
    <property type="project" value="TreeGrafter"/>
</dbReference>
<dbReference type="AlphaFoldDB" id="A0A7C8VE80"/>
<protein>
    <recommendedName>
        <fullName evidence="1">Protein kinase domain-containing protein</fullName>
    </recommendedName>
</protein>
<dbReference type="Proteomes" id="UP000474640">
    <property type="component" value="Unassembled WGS sequence"/>
</dbReference>
<feature type="domain" description="Protein kinase" evidence="1">
    <location>
        <begin position="92"/>
        <end position="281"/>
    </location>
</feature>
<dbReference type="GO" id="GO:0005634">
    <property type="term" value="C:nucleus"/>
    <property type="evidence" value="ECO:0007669"/>
    <property type="project" value="TreeGrafter"/>
</dbReference>
<dbReference type="GO" id="GO:0005524">
    <property type="term" value="F:ATP binding"/>
    <property type="evidence" value="ECO:0007669"/>
    <property type="project" value="InterPro"/>
</dbReference>
<proteinExistence type="predicted"/>
<gene>
    <name evidence="2" type="ORF">TWF970_004836</name>
</gene>
<accession>A0A7C8VE80</accession>
<dbReference type="PROSITE" id="PS50011">
    <property type="entry name" value="PROTEIN_KINASE_DOM"/>
    <property type="match status" value="1"/>
</dbReference>
<dbReference type="GO" id="GO:0004674">
    <property type="term" value="F:protein serine/threonine kinase activity"/>
    <property type="evidence" value="ECO:0007669"/>
    <property type="project" value="TreeGrafter"/>
</dbReference>
<dbReference type="OrthoDB" id="4062651at2759"/>
<reference evidence="2 3" key="1">
    <citation type="submission" date="2020-01" db="EMBL/GenBank/DDBJ databases">
        <authorList>
            <person name="Palmer J.M."/>
        </authorList>
    </citation>
    <scope>NUCLEOTIDE SEQUENCE [LARGE SCALE GENOMIC DNA]</scope>
    <source>
        <strain evidence="2 3">TWF970</strain>
    </source>
</reference>
<dbReference type="InterPro" id="IPR011009">
    <property type="entry name" value="Kinase-like_dom_sf"/>
</dbReference>
<name>A0A7C8VE80_ORBOL</name>
<dbReference type="Pfam" id="PF00069">
    <property type="entry name" value="Pkinase"/>
    <property type="match status" value="1"/>
</dbReference>
<organism evidence="2 3">
    <name type="scientific">Orbilia oligospora</name>
    <name type="common">Nematode-trapping fungus</name>
    <name type="synonym">Arthrobotrys oligospora</name>
    <dbReference type="NCBI Taxonomy" id="2813651"/>
    <lineage>
        <taxon>Eukaryota</taxon>
        <taxon>Fungi</taxon>
        <taxon>Dikarya</taxon>
        <taxon>Ascomycota</taxon>
        <taxon>Pezizomycotina</taxon>
        <taxon>Orbiliomycetes</taxon>
        <taxon>Orbiliales</taxon>
        <taxon>Orbiliaceae</taxon>
        <taxon>Orbilia</taxon>
    </lineage>
</organism>
<comment type="caution">
    <text evidence="2">The sequence shown here is derived from an EMBL/GenBank/DDBJ whole genome shotgun (WGS) entry which is preliminary data.</text>
</comment>
<evidence type="ECO:0000313" key="2">
    <source>
        <dbReference type="EMBL" id="KAF3277958.1"/>
    </source>
</evidence>
<evidence type="ECO:0000313" key="3">
    <source>
        <dbReference type="Proteomes" id="UP000474640"/>
    </source>
</evidence>
<dbReference type="EMBL" id="JAABOJ010000026">
    <property type="protein sequence ID" value="KAF3277958.1"/>
    <property type="molecule type" value="Genomic_DNA"/>
</dbReference>
<dbReference type="GO" id="GO:0044773">
    <property type="term" value="P:mitotic DNA damage checkpoint signaling"/>
    <property type="evidence" value="ECO:0007669"/>
    <property type="project" value="TreeGrafter"/>
</dbReference>
<dbReference type="SUPFAM" id="SSF56112">
    <property type="entry name" value="Protein kinase-like (PK-like)"/>
    <property type="match status" value="1"/>
</dbReference>
<sequence>MATAEPSTLSGGETKKPPTVTSLRDLTIIEAWDWETNKPKYTTFYLVTDDEELWFGESPKNKREITIEEYNSLLYRVRDNEIYPEIPKDVKITIAPDVLRGGDSVFVKRPGLVSYEAMRGTDYISNALLSETLTMEEISKTPHPGIVGYYGCRVRKGRITAILLERLGQTLTQYESTPNREPLDKEKFLEAFESTVDYLHSLGLAHNDINPDNIMIKDGMPVLIDFGGCQPFGKRVTSNGTEGWREELFFTSEKKHDIYALGKLREWFQSFGNIRHTDLQM</sequence>
<dbReference type="PANTHER" id="PTHR44167:SF24">
    <property type="entry name" value="SERINE_THREONINE-PROTEIN KINASE CHK2"/>
    <property type="match status" value="1"/>
</dbReference>
<dbReference type="InterPro" id="IPR000719">
    <property type="entry name" value="Prot_kinase_dom"/>
</dbReference>
<dbReference type="Gene3D" id="1.10.510.10">
    <property type="entry name" value="Transferase(Phosphotransferase) domain 1"/>
    <property type="match status" value="1"/>
</dbReference>
<dbReference type="PANTHER" id="PTHR44167">
    <property type="entry name" value="OVARIAN-SPECIFIC SERINE/THREONINE-PROTEIN KINASE LOK-RELATED"/>
    <property type="match status" value="1"/>
</dbReference>